<dbReference type="InterPro" id="IPR003599">
    <property type="entry name" value="Ig_sub"/>
</dbReference>
<keyword evidence="6" id="KW-1185">Reference proteome</keyword>
<evidence type="ECO:0000256" key="3">
    <source>
        <dbReference type="SAM" id="SignalP"/>
    </source>
</evidence>
<keyword evidence="1" id="KW-0393">Immunoglobulin domain</keyword>
<dbReference type="Pfam" id="PF00047">
    <property type="entry name" value="ig"/>
    <property type="match status" value="1"/>
</dbReference>
<dbReference type="AlphaFoldDB" id="A0AAW1ESL9"/>
<dbReference type="SMART" id="SM00408">
    <property type="entry name" value="IGc2"/>
    <property type="match status" value="1"/>
</dbReference>
<dbReference type="InterPro" id="IPR007110">
    <property type="entry name" value="Ig-like_dom"/>
</dbReference>
<organism evidence="5 6">
    <name type="scientific">Zoarces viviparus</name>
    <name type="common">Viviparous eelpout</name>
    <name type="synonym">Blennius viviparus</name>
    <dbReference type="NCBI Taxonomy" id="48416"/>
    <lineage>
        <taxon>Eukaryota</taxon>
        <taxon>Metazoa</taxon>
        <taxon>Chordata</taxon>
        <taxon>Craniata</taxon>
        <taxon>Vertebrata</taxon>
        <taxon>Euteleostomi</taxon>
        <taxon>Actinopterygii</taxon>
        <taxon>Neopterygii</taxon>
        <taxon>Teleostei</taxon>
        <taxon>Neoteleostei</taxon>
        <taxon>Acanthomorphata</taxon>
        <taxon>Eupercaria</taxon>
        <taxon>Perciformes</taxon>
        <taxon>Cottioidei</taxon>
        <taxon>Zoarcales</taxon>
        <taxon>Zoarcidae</taxon>
        <taxon>Zoarcinae</taxon>
        <taxon>Zoarces</taxon>
    </lineage>
</organism>
<keyword evidence="2" id="KW-0812">Transmembrane</keyword>
<proteinExistence type="predicted"/>
<feature type="domain" description="Ig-like" evidence="4">
    <location>
        <begin position="3"/>
        <end position="99"/>
    </location>
</feature>
<dbReference type="Proteomes" id="UP001488805">
    <property type="component" value="Unassembled WGS sequence"/>
</dbReference>
<evidence type="ECO:0000313" key="6">
    <source>
        <dbReference type="Proteomes" id="UP001488805"/>
    </source>
</evidence>
<gene>
    <name evidence="5" type="ORF">VZT92_018124</name>
</gene>
<evidence type="ECO:0000259" key="4">
    <source>
        <dbReference type="PROSITE" id="PS50835"/>
    </source>
</evidence>
<dbReference type="SMART" id="SM00409">
    <property type="entry name" value="IG"/>
    <property type="match status" value="1"/>
</dbReference>
<accession>A0AAW1ESL9</accession>
<dbReference type="EMBL" id="JBCEZU010000156">
    <property type="protein sequence ID" value="KAK9524274.1"/>
    <property type="molecule type" value="Genomic_DNA"/>
</dbReference>
<dbReference type="SUPFAM" id="SSF48726">
    <property type="entry name" value="Immunoglobulin"/>
    <property type="match status" value="1"/>
</dbReference>
<dbReference type="InterPro" id="IPR003598">
    <property type="entry name" value="Ig_sub2"/>
</dbReference>
<reference evidence="5 6" key="1">
    <citation type="journal article" date="2024" name="Genome Biol. Evol.">
        <title>Chromosome-level genome assembly of the viviparous eelpout Zoarces viviparus.</title>
        <authorList>
            <person name="Fuhrmann N."/>
            <person name="Brasseur M.V."/>
            <person name="Bakowski C.E."/>
            <person name="Podsiadlowski L."/>
            <person name="Prost S."/>
            <person name="Krehenwinkel H."/>
            <person name="Mayer C."/>
        </authorList>
    </citation>
    <scope>NUCLEOTIDE SEQUENCE [LARGE SCALE GENOMIC DNA]</scope>
    <source>
        <strain evidence="5">NO-MEL_2022_Ind0_liver</strain>
    </source>
</reference>
<dbReference type="InterPro" id="IPR013783">
    <property type="entry name" value="Ig-like_fold"/>
</dbReference>
<evidence type="ECO:0000313" key="5">
    <source>
        <dbReference type="EMBL" id="KAK9524274.1"/>
    </source>
</evidence>
<dbReference type="PROSITE" id="PS50835">
    <property type="entry name" value="IG_LIKE"/>
    <property type="match status" value="1"/>
</dbReference>
<feature type="chain" id="PRO_5043643088" description="Ig-like domain-containing protein" evidence="3">
    <location>
        <begin position="18"/>
        <end position="213"/>
    </location>
</feature>
<keyword evidence="2" id="KW-0472">Membrane</keyword>
<dbReference type="Gene3D" id="2.60.40.10">
    <property type="entry name" value="Immunoglobulins"/>
    <property type="match status" value="1"/>
</dbReference>
<evidence type="ECO:0000256" key="2">
    <source>
        <dbReference type="SAM" id="Phobius"/>
    </source>
</evidence>
<feature type="signal peptide" evidence="3">
    <location>
        <begin position="1"/>
        <end position="17"/>
    </location>
</feature>
<protein>
    <recommendedName>
        <fullName evidence="4">Ig-like domain-containing protein</fullName>
    </recommendedName>
</protein>
<sequence>MDPRWMILLVVLMCAEAEVVVEGSVGQNATLTCSVNTTDVHWSMEMSSQVTVHLARSYSSDPGESEYYVNTSFKHKYMAMGNTLVISNITAEDSGRYVCGRKNNSNIIFIDTFRLVTEKQQRCRIVHSELMVYSSLALNLLLFFVVIGLVLTSLRLKRKNCNHQVNDPSPFTSGTPKTLETPQYEIIGFSAPSPAAPRVTEGVYHELQLPQHH</sequence>
<keyword evidence="3" id="KW-0732">Signal</keyword>
<comment type="caution">
    <text evidence="5">The sequence shown here is derived from an EMBL/GenBank/DDBJ whole genome shotgun (WGS) entry which is preliminary data.</text>
</comment>
<dbReference type="InterPro" id="IPR036179">
    <property type="entry name" value="Ig-like_dom_sf"/>
</dbReference>
<keyword evidence="2" id="KW-1133">Transmembrane helix</keyword>
<name>A0AAW1ESL9_ZOAVI</name>
<evidence type="ECO:0000256" key="1">
    <source>
        <dbReference type="ARBA" id="ARBA00023319"/>
    </source>
</evidence>
<feature type="transmembrane region" description="Helical" evidence="2">
    <location>
        <begin position="130"/>
        <end position="151"/>
    </location>
</feature>
<dbReference type="InterPro" id="IPR013151">
    <property type="entry name" value="Immunoglobulin_dom"/>
</dbReference>